<dbReference type="Proteomes" id="UP000290365">
    <property type="component" value="Chromosome"/>
</dbReference>
<sequence>MRILFLSNLYPPDVQGGAEILAADIAAELEALGHEVLVLTAGQDLPDDKQAGPIWRTLRSAPPAHFDRSRPAWQQLSLLVNYYRRYNRPSNAAELQRIITISRPDVLYIWEITGIGVNSLLRKLPDLHIPIVFHLGSYWLLYARFPETEQSRLRTRWLKQQLIGSVAMPEYTSLIAVSETVRQAYMQGGFDPERIEVIYNGIDPRFLTLPPERAAEGEILSLLYVGRLRVEKGLLVLLKALDLLAQRRSQRGAAALPVRLNVFGSGDQVYMNELQEFLREKRLSELVTFHGTVPQEELIKYYDRTDIMVVPSLWQEPFGLVLAEAMARSLPVLASKVGGPAEILVDGVNGLLVAPGDEQALADALGQLLEDPARRRQLGLAARKTVEERFTIQENARKVELHLQRVIAQSKHDSASLNNSGTPA</sequence>
<keyword evidence="4" id="KW-1185">Reference proteome</keyword>
<dbReference type="PANTHER" id="PTHR45947">
    <property type="entry name" value="SULFOQUINOVOSYL TRANSFERASE SQD2"/>
    <property type="match status" value="1"/>
</dbReference>
<evidence type="ECO:0000313" key="3">
    <source>
        <dbReference type="EMBL" id="QBD82025.1"/>
    </source>
</evidence>
<name>A0A4P6K203_KTERU</name>
<organism evidence="3 4">
    <name type="scientific">Ktedonosporobacter rubrisoli</name>
    <dbReference type="NCBI Taxonomy" id="2509675"/>
    <lineage>
        <taxon>Bacteria</taxon>
        <taxon>Bacillati</taxon>
        <taxon>Chloroflexota</taxon>
        <taxon>Ktedonobacteria</taxon>
        <taxon>Ktedonobacterales</taxon>
        <taxon>Ktedonosporobacteraceae</taxon>
        <taxon>Ktedonosporobacter</taxon>
    </lineage>
</organism>
<keyword evidence="3" id="KW-0808">Transferase</keyword>
<dbReference type="InterPro" id="IPR028098">
    <property type="entry name" value="Glyco_trans_4-like_N"/>
</dbReference>
<feature type="domain" description="Glycosyltransferase subfamily 4-like N-terminal" evidence="2">
    <location>
        <begin position="16"/>
        <end position="205"/>
    </location>
</feature>
<dbReference type="Pfam" id="PF00534">
    <property type="entry name" value="Glycos_transf_1"/>
    <property type="match status" value="1"/>
</dbReference>
<evidence type="ECO:0000313" key="4">
    <source>
        <dbReference type="Proteomes" id="UP000290365"/>
    </source>
</evidence>
<gene>
    <name evidence="3" type="ORF">EPA93_41025</name>
</gene>
<dbReference type="Gene3D" id="3.40.50.2000">
    <property type="entry name" value="Glycogen Phosphorylase B"/>
    <property type="match status" value="2"/>
</dbReference>
<dbReference type="KEGG" id="kbs:EPA93_41025"/>
<dbReference type="AlphaFoldDB" id="A0A4P6K203"/>
<dbReference type="InterPro" id="IPR050194">
    <property type="entry name" value="Glycosyltransferase_grp1"/>
</dbReference>
<dbReference type="GO" id="GO:0016757">
    <property type="term" value="F:glycosyltransferase activity"/>
    <property type="evidence" value="ECO:0007669"/>
    <property type="project" value="InterPro"/>
</dbReference>
<protein>
    <submittedName>
        <fullName evidence="3">Glycosyltransferase family 1 protein</fullName>
    </submittedName>
</protein>
<dbReference type="InterPro" id="IPR001296">
    <property type="entry name" value="Glyco_trans_1"/>
</dbReference>
<dbReference type="PANTHER" id="PTHR45947:SF3">
    <property type="entry name" value="SULFOQUINOVOSYL TRANSFERASE SQD2"/>
    <property type="match status" value="1"/>
</dbReference>
<dbReference type="Pfam" id="PF13439">
    <property type="entry name" value="Glyco_transf_4"/>
    <property type="match status" value="1"/>
</dbReference>
<reference evidence="3 4" key="1">
    <citation type="submission" date="2019-01" db="EMBL/GenBank/DDBJ databases">
        <title>Ktedonosporobacter rubrisoli SCAWS-G2.</title>
        <authorList>
            <person name="Huang Y."/>
            <person name="Yan B."/>
        </authorList>
    </citation>
    <scope>NUCLEOTIDE SEQUENCE [LARGE SCALE GENOMIC DNA]</scope>
    <source>
        <strain evidence="3 4">SCAWS-G2</strain>
    </source>
</reference>
<dbReference type="RefSeq" id="WP_129893085.1">
    <property type="nucleotide sequence ID" value="NZ_CP035758.1"/>
</dbReference>
<dbReference type="SUPFAM" id="SSF53756">
    <property type="entry name" value="UDP-Glycosyltransferase/glycogen phosphorylase"/>
    <property type="match status" value="1"/>
</dbReference>
<dbReference type="CDD" id="cd03801">
    <property type="entry name" value="GT4_PimA-like"/>
    <property type="match status" value="1"/>
</dbReference>
<dbReference type="OrthoDB" id="9764657at2"/>
<accession>A0A4P6K203</accession>
<evidence type="ECO:0000259" key="1">
    <source>
        <dbReference type="Pfam" id="PF00534"/>
    </source>
</evidence>
<proteinExistence type="predicted"/>
<evidence type="ECO:0000259" key="2">
    <source>
        <dbReference type="Pfam" id="PF13439"/>
    </source>
</evidence>
<feature type="domain" description="Glycosyl transferase family 1" evidence="1">
    <location>
        <begin position="222"/>
        <end position="384"/>
    </location>
</feature>
<dbReference type="EMBL" id="CP035758">
    <property type="protein sequence ID" value="QBD82025.1"/>
    <property type="molecule type" value="Genomic_DNA"/>
</dbReference>